<organism evidence="2 3">
    <name type="scientific">Lentinula detonsa</name>
    <dbReference type="NCBI Taxonomy" id="2804962"/>
    <lineage>
        <taxon>Eukaryota</taxon>
        <taxon>Fungi</taxon>
        <taxon>Dikarya</taxon>
        <taxon>Basidiomycota</taxon>
        <taxon>Agaricomycotina</taxon>
        <taxon>Agaricomycetes</taxon>
        <taxon>Agaricomycetidae</taxon>
        <taxon>Agaricales</taxon>
        <taxon>Marasmiineae</taxon>
        <taxon>Omphalotaceae</taxon>
        <taxon>Lentinula</taxon>
    </lineage>
</organism>
<protein>
    <submittedName>
        <fullName evidence="2">Uncharacterized protein</fullName>
    </submittedName>
</protein>
<reference evidence="2 3" key="1">
    <citation type="journal article" date="2023" name="Proc. Natl. Acad. Sci. U.S.A.">
        <title>A global phylogenomic analysis of the shiitake genus Lentinula.</title>
        <authorList>
            <person name="Sierra-Patev S."/>
            <person name="Min B."/>
            <person name="Naranjo-Ortiz M."/>
            <person name="Looney B."/>
            <person name="Konkel Z."/>
            <person name="Slot J.C."/>
            <person name="Sakamoto Y."/>
            <person name="Steenwyk J.L."/>
            <person name="Rokas A."/>
            <person name="Carro J."/>
            <person name="Camarero S."/>
            <person name="Ferreira P."/>
            <person name="Molpeceres G."/>
            <person name="Ruiz-Duenas F.J."/>
            <person name="Serrano A."/>
            <person name="Henrissat B."/>
            <person name="Drula E."/>
            <person name="Hughes K.W."/>
            <person name="Mata J.L."/>
            <person name="Ishikawa N.K."/>
            <person name="Vargas-Isla R."/>
            <person name="Ushijima S."/>
            <person name="Smith C.A."/>
            <person name="Donoghue J."/>
            <person name="Ahrendt S."/>
            <person name="Andreopoulos W."/>
            <person name="He G."/>
            <person name="LaButti K."/>
            <person name="Lipzen A."/>
            <person name="Ng V."/>
            <person name="Riley R."/>
            <person name="Sandor L."/>
            <person name="Barry K."/>
            <person name="Martinez A.T."/>
            <person name="Xiao Y."/>
            <person name="Gibbons J.G."/>
            <person name="Terashima K."/>
            <person name="Grigoriev I.V."/>
            <person name="Hibbett D."/>
        </authorList>
    </citation>
    <scope>NUCLEOTIDE SEQUENCE [LARGE SCALE GENOMIC DNA]</scope>
    <source>
        <strain evidence="2 3">TFB7810</strain>
    </source>
</reference>
<dbReference type="AlphaFoldDB" id="A0A9W8NQZ1"/>
<feature type="compositionally biased region" description="Basic residues" evidence="1">
    <location>
        <begin position="591"/>
        <end position="600"/>
    </location>
</feature>
<gene>
    <name evidence="2" type="ORF">DFH05DRAFT_1463987</name>
</gene>
<feature type="compositionally biased region" description="Acidic residues" evidence="1">
    <location>
        <begin position="707"/>
        <end position="734"/>
    </location>
</feature>
<comment type="caution">
    <text evidence="2">The sequence shown here is derived from an EMBL/GenBank/DDBJ whole genome shotgun (WGS) entry which is preliminary data.</text>
</comment>
<accession>A0A9W8NQZ1</accession>
<dbReference type="EMBL" id="JANVFU010000019">
    <property type="protein sequence ID" value="KAJ3739202.1"/>
    <property type="molecule type" value="Genomic_DNA"/>
</dbReference>
<feature type="region of interest" description="Disordered" evidence="1">
    <location>
        <begin position="564"/>
        <end position="734"/>
    </location>
</feature>
<feature type="compositionally biased region" description="Low complexity" evidence="1">
    <location>
        <begin position="220"/>
        <end position="231"/>
    </location>
</feature>
<sequence length="756" mass="84303">MARPGNNIFLGSITADSMVKTVVSIDFHRQQHTGVASPLVSRLASSGRESVSPHTSMSLSRVNWPPALGSLGVSPLHQNFHLHATGISPSGTPFRQTLHTSASQDLPSASLDVQTRRPLTQKTLENRPSIQPIYKQVKVGYPVDAQALEERQRVESHKRAHSLARLTEGPAEAVDSTSTFLQQSNVAASSVRDRSSAIPSPLSPFRVPYIEPTPQPSFLEGSGSSSEPPSSVSAPAIRPRMGAGEQRLKRRTTDTVFVGAVRALSNHVDDEVKRIASEFKRSLLTVKKLVGVHRRFRERKAPSLYNALLHRLAQKRRDVLAESDPLGKNFGSQHQALAADEDLQVILQNPESAEAQEAIRELMEYQEAKFRGTRASAKANDNDIVKTWGKIANTSQNLSHRTSAATFGFVCSSKPGQNVTRQFFGNGPIEAFLMSKFGMTGEEFVESAESYFIYTSAGRIATGMGVKKMQKEIVRLIAEGLREVTKNEKLSMEYDHYDILLVKEYGVRLVGWPEGVRFLNPHKLHASDVIKLYNNIHQKVCRWKKLDGREFHEAKKEIELKLKRGELTEPERHRRGKKRQAEDNGDDRGGKKAKKGRTWLKGKESGSQKLSKRRVNKKALDDSDGELPDEEMENSDKPHPLPRPRPVPRLILKEGVRVIGRTVLSDSDDDNDEGQSSTDKTSRPAIDSADPVNDQLDPYQSDSGNNDSEEERDELDDPEDFFDQAPDYEDDADIDYDLYVSGRDDAADVLDDDSWY</sequence>
<keyword evidence="3" id="KW-1185">Reference proteome</keyword>
<name>A0A9W8NQZ1_9AGAR</name>
<feature type="compositionally biased region" description="Basic and acidic residues" evidence="1">
    <location>
        <begin position="579"/>
        <end position="590"/>
    </location>
</feature>
<proteinExistence type="predicted"/>
<evidence type="ECO:0000313" key="3">
    <source>
        <dbReference type="Proteomes" id="UP001142393"/>
    </source>
</evidence>
<evidence type="ECO:0000256" key="1">
    <source>
        <dbReference type="SAM" id="MobiDB-lite"/>
    </source>
</evidence>
<feature type="compositionally biased region" description="Acidic residues" evidence="1">
    <location>
        <begin position="622"/>
        <end position="633"/>
    </location>
</feature>
<dbReference type="Proteomes" id="UP001142393">
    <property type="component" value="Unassembled WGS sequence"/>
</dbReference>
<feature type="region of interest" description="Disordered" evidence="1">
    <location>
        <begin position="87"/>
        <end position="108"/>
    </location>
</feature>
<evidence type="ECO:0000313" key="2">
    <source>
        <dbReference type="EMBL" id="KAJ3739202.1"/>
    </source>
</evidence>
<feature type="region of interest" description="Disordered" evidence="1">
    <location>
        <begin position="152"/>
        <end position="249"/>
    </location>
</feature>